<evidence type="ECO:0000313" key="2">
    <source>
        <dbReference type="Proteomes" id="UP001239111"/>
    </source>
</evidence>
<comment type="caution">
    <text evidence="1">The sequence shown here is derived from an EMBL/GenBank/DDBJ whole genome shotgun (WGS) entry which is preliminary data.</text>
</comment>
<name>A0ACC2N636_9HYME</name>
<reference evidence="1" key="1">
    <citation type="submission" date="2023-04" db="EMBL/GenBank/DDBJ databases">
        <title>A chromosome-level genome assembly of the parasitoid wasp Eretmocerus hayati.</title>
        <authorList>
            <person name="Zhong Y."/>
            <person name="Liu S."/>
            <person name="Liu Y."/>
        </authorList>
    </citation>
    <scope>NUCLEOTIDE SEQUENCE</scope>
    <source>
        <strain evidence="1">ZJU_SS_LIU_2023</strain>
    </source>
</reference>
<proteinExistence type="predicted"/>
<evidence type="ECO:0000313" key="1">
    <source>
        <dbReference type="EMBL" id="KAJ8666418.1"/>
    </source>
</evidence>
<keyword evidence="2" id="KW-1185">Reference proteome</keyword>
<gene>
    <name evidence="1" type="ORF">QAD02_008080</name>
</gene>
<dbReference type="EMBL" id="CM056744">
    <property type="protein sequence ID" value="KAJ8666418.1"/>
    <property type="molecule type" value="Genomic_DNA"/>
</dbReference>
<organism evidence="1 2">
    <name type="scientific">Eretmocerus hayati</name>
    <dbReference type="NCBI Taxonomy" id="131215"/>
    <lineage>
        <taxon>Eukaryota</taxon>
        <taxon>Metazoa</taxon>
        <taxon>Ecdysozoa</taxon>
        <taxon>Arthropoda</taxon>
        <taxon>Hexapoda</taxon>
        <taxon>Insecta</taxon>
        <taxon>Pterygota</taxon>
        <taxon>Neoptera</taxon>
        <taxon>Endopterygota</taxon>
        <taxon>Hymenoptera</taxon>
        <taxon>Apocrita</taxon>
        <taxon>Proctotrupomorpha</taxon>
        <taxon>Chalcidoidea</taxon>
        <taxon>Aphelinidae</taxon>
        <taxon>Aphelininae</taxon>
        <taxon>Eretmocerus</taxon>
    </lineage>
</organism>
<accession>A0ACC2N636</accession>
<sequence>MNTLLKTWGFEDLAPCFRENEMKDLDDLGDLIASPSDFAQVVPKIGLRFQISRKYNAGLQNVSVTKTQTELPPRDPLHPCDTSDDNVSHSPLAQIENDGTPDGNQPEQIIEEIFIESETVEKNSSNQSQPKVLVIEAESPAKKAKFCRTKDFDIEKVLIEYPLGRCIIIQYQVFGYLEVSHQTLLVQIITIELLRLYGKNLNDADLELVAEKIYLFFHNEAVAIYFLPPVLKEDSKNDTSVKSRGKLRDKYRNWITFINRHENYEKCATAQQIIAVIAHEGTQLLEQAMEKKNELLTEKDPTKMLQIWDETMILGAEDRENNEFPNGTKVCESWPKLKEEDSFDLLSRDYGNMYPNAVQSLEQVFNDVSQKIMHLFKANSSTPDERKFYHGLLKNKDSFSKMPGAPKNIKVDVTGINAKKKKFWKPTCTEARKGLVTHAKDEKDIPGMLAMRTAKLVAIKQPPLPFIIAVGEDLAQLKKFYVRLDSAMYKASSLLTALDMLMKISLVLHIRYPLASENICYSLQWGIYKINREGKQLISAVYNVLNRLKLPCQHAISH</sequence>
<dbReference type="Proteomes" id="UP001239111">
    <property type="component" value="Chromosome 4"/>
</dbReference>
<protein>
    <submittedName>
        <fullName evidence="1">Uncharacterized protein</fullName>
    </submittedName>
</protein>